<evidence type="ECO:0000313" key="13">
    <source>
        <dbReference type="EMBL" id="PVV04664.1"/>
    </source>
</evidence>
<dbReference type="AlphaFoldDB" id="A0A2T9ZJA4"/>
<keyword evidence="4 12" id="KW-0812">Transmembrane</keyword>
<evidence type="ECO:0000256" key="3">
    <source>
        <dbReference type="ARBA" id="ARBA00022448"/>
    </source>
</evidence>
<protein>
    <recommendedName>
        <fullName evidence="12">Presequence translocated-associated motor subunit PAM17</fullName>
    </recommendedName>
</protein>
<dbReference type="OrthoDB" id="5970083at2759"/>
<evidence type="ECO:0000256" key="12">
    <source>
        <dbReference type="RuleBase" id="RU367146"/>
    </source>
</evidence>
<evidence type="ECO:0000256" key="2">
    <source>
        <dbReference type="ARBA" id="ARBA00006837"/>
    </source>
</evidence>
<comment type="similarity">
    <text evidence="2 12">Belongs to the PAM17 family.</text>
</comment>
<reference evidence="13 14" key="1">
    <citation type="journal article" date="2018" name="MBio">
        <title>Comparative Genomics Reveals the Core Gene Toolbox for the Fungus-Insect Symbiosis.</title>
        <authorList>
            <person name="Wang Y."/>
            <person name="Stata M."/>
            <person name="Wang W."/>
            <person name="Stajich J.E."/>
            <person name="White M.M."/>
            <person name="Moncalvo J.M."/>
        </authorList>
    </citation>
    <scope>NUCLEOTIDE SEQUENCE [LARGE SCALE GENOMIC DNA]</scope>
    <source>
        <strain evidence="13 14">SC-DP-2</strain>
    </source>
</reference>
<evidence type="ECO:0000256" key="8">
    <source>
        <dbReference type="ARBA" id="ARBA00022989"/>
    </source>
</evidence>
<keyword evidence="11 12" id="KW-0472">Membrane</keyword>
<dbReference type="PANTHER" id="PTHR28021:SF1">
    <property type="entry name" value="PRESEQUENCE TRANSLOCATED-ASSOCIATED MOTOR SUBUNIT PAM17, MITOCHONDRIAL"/>
    <property type="match status" value="1"/>
</dbReference>
<comment type="subunit">
    <text evidence="12">Component of the PAM complex.</text>
</comment>
<evidence type="ECO:0000256" key="9">
    <source>
        <dbReference type="ARBA" id="ARBA00023010"/>
    </source>
</evidence>
<feature type="transmembrane region" description="Helical" evidence="12">
    <location>
        <begin position="135"/>
        <end position="158"/>
    </location>
</feature>
<dbReference type="InterPro" id="IPR013875">
    <property type="entry name" value="Pam17"/>
</dbReference>
<feature type="transmembrane region" description="Helical" evidence="12">
    <location>
        <begin position="94"/>
        <end position="115"/>
    </location>
</feature>
<keyword evidence="5 12" id="KW-0999">Mitochondrion inner membrane</keyword>
<keyword evidence="7" id="KW-0809">Transit peptide</keyword>
<keyword evidence="8 12" id="KW-1133">Transmembrane helix</keyword>
<evidence type="ECO:0000256" key="11">
    <source>
        <dbReference type="ARBA" id="ARBA00023136"/>
    </source>
</evidence>
<keyword evidence="10 12" id="KW-0496">Mitochondrion</keyword>
<dbReference type="STRING" id="133381.A0A2T9ZJA4"/>
<accession>A0A2T9ZJA4</accession>
<name>A0A2T9ZJA4_9FUNG</name>
<proteinExistence type="inferred from homology"/>
<comment type="function">
    <text evidence="12">Component of the PAM complex, a complex required for the translocation of transit peptide-containing proteins from the inner membrane into the mitochondrial matrix in an ATP-dependent manner.</text>
</comment>
<dbReference type="Proteomes" id="UP000245609">
    <property type="component" value="Unassembled WGS sequence"/>
</dbReference>
<evidence type="ECO:0000313" key="14">
    <source>
        <dbReference type="Proteomes" id="UP000245609"/>
    </source>
</evidence>
<dbReference type="GO" id="GO:0001405">
    <property type="term" value="C:PAM complex, Tim23 associated import motor"/>
    <property type="evidence" value="ECO:0007669"/>
    <property type="project" value="UniProtKB-UniRule"/>
</dbReference>
<dbReference type="PANTHER" id="PTHR28021">
    <property type="entry name" value="PRESEQUENCE TRANSLOCATED-ASSOCIATED MOTOR SUBUNIT PAM17, MITOCHONDRIAL"/>
    <property type="match status" value="1"/>
</dbReference>
<gene>
    <name evidence="13" type="ORF">BB560_000820</name>
</gene>
<evidence type="ECO:0000256" key="10">
    <source>
        <dbReference type="ARBA" id="ARBA00023128"/>
    </source>
</evidence>
<sequence>MSLLNFGPRVSLGVFSAAKTRLPYLQGFAKASPSLILQKQVSLFSTTSPKLEQTNDSNPAHQSLKNAQGSFLDPNSEGYFQWNDFFKLRRQRRILEVCTAIPVTFIGMGATASYLSTVPLGNLITFNGVDPTFVVAGGVLLSGGLSYLLGGYLGGIIWRTVNRKNLKTIRAKEADYFEHIRANRSDPRLSSYRNPLPDYYGEKISSVKGYRAWLKKQRRHERNGLANLSDTK</sequence>
<keyword evidence="6 12" id="KW-0653">Protein transport</keyword>
<comment type="subcellular location">
    <subcellularLocation>
        <location evidence="1 12">Mitochondrion inner membrane</location>
        <topology evidence="1 12">Multi-pass membrane protein</topology>
    </subcellularLocation>
</comment>
<dbReference type="GO" id="GO:0030150">
    <property type="term" value="P:protein import into mitochondrial matrix"/>
    <property type="evidence" value="ECO:0007669"/>
    <property type="project" value="UniProtKB-UniRule"/>
</dbReference>
<dbReference type="Pfam" id="PF08566">
    <property type="entry name" value="Pam17"/>
    <property type="match status" value="1"/>
</dbReference>
<keyword evidence="9 12" id="KW-0811">Translocation</keyword>
<evidence type="ECO:0000256" key="5">
    <source>
        <dbReference type="ARBA" id="ARBA00022792"/>
    </source>
</evidence>
<evidence type="ECO:0000256" key="7">
    <source>
        <dbReference type="ARBA" id="ARBA00022946"/>
    </source>
</evidence>
<keyword evidence="3 12" id="KW-0813">Transport</keyword>
<comment type="caution">
    <text evidence="13">The sequence shown here is derived from an EMBL/GenBank/DDBJ whole genome shotgun (WGS) entry which is preliminary data.</text>
</comment>
<organism evidence="13 14">
    <name type="scientific">Smittium megazygosporum</name>
    <dbReference type="NCBI Taxonomy" id="133381"/>
    <lineage>
        <taxon>Eukaryota</taxon>
        <taxon>Fungi</taxon>
        <taxon>Fungi incertae sedis</taxon>
        <taxon>Zoopagomycota</taxon>
        <taxon>Kickxellomycotina</taxon>
        <taxon>Harpellomycetes</taxon>
        <taxon>Harpellales</taxon>
        <taxon>Legeriomycetaceae</taxon>
        <taxon>Smittium</taxon>
    </lineage>
</organism>
<evidence type="ECO:0000256" key="6">
    <source>
        <dbReference type="ARBA" id="ARBA00022927"/>
    </source>
</evidence>
<dbReference type="EMBL" id="MBFS01000095">
    <property type="protein sequence ID" value="PVV04664.1"/>
    <property type="molecule type" value="Genomic_DNA"/>
</dbReference>
<keyword evidence="14" id="KW-1185">Reference proteome</keyword>
<evidence type="ECO:0000256" key="4">
    <source>
        <dbReference type="ARBA" id="ARBA00022692"/>
    </source>
</evidence>
<evidence type="ECO:0000256" key="1">
    <source>
        <dbReference type="ARBA" id="ARBA00004448"/>
    </source>
</evidence>